<evidence type="ECO:0000313" key="3">
    <source>
        <dbReference type="Proteomes" id="UP000535589"/>
    </source>
</evidence>
<comment type="caution">
    <text evidence="2">The sequence shown here is derived from an EMBL/GenBank/DDBJ whole genome shotgun (WGS) entry which is preliminary data.</text>
</comment>
<dbReference type="InterPro" id="IPR054180">
    <property type="entry name" value="H-NS-like_N"/>
</dbReference>
<keyword evidence="3" id="KW-1185">Reference proteome</keyword>
<feature type="domain" description="DNA-binding protein H-NS-like N-terminal" evidence="1">
    <location>
        <begin position="28"/>
        <end position="89"/>
    </location>
</feature>
<sequence>MSLSVIEIARIMEQMEESPEKVMFSRLLNELGQQSGERIRSAAKRIPVSILRELTFQFQQVLESRKEEQVEVLAKQLSEQGISADELKAYLAKRHA</sequence>
<protein>
    <recommendedName>
        <fullName evidence="1">DNA-binding protein H-NS-like N-terminal domain-containing protein</fullName>
    </recommendedName>
</protein>
<accession>A0A7X8TUD2</accession>
<dbReference type="Pfam" id="PF22470">
    <property type="entry name" value="Histone_HNS_N"/>
    <property type="match status" value="1"/>
</dbReference>
<gene>
    <name evidence="2" type="ORF">HGP28_18190</name>
</gene>
<name>A0A7X8TUD2_9VIBR</name>
<reference evidence="2 3" key="1">
    <citation type="submission" date="2020-04" db="EMBL/GenBank/DDBJ databases">
        <title>Vibrio sp. SM6, a novel species isolated from seawater.</title>
        <authorList>
            <person name="Wang X."/>
        </authorList>
    </citation>
    <scope>NUCLEOTIDE SEQUENCE [LARGE SCALE GENOMIC DNA]</scope>
    <source>
        <strain evidence="2 3">SM6</strain>
    </source>
</reference>
<dbReference type="RefSeq" id="WP_168837867.1">
    <property type="nucleotide sequence ID" value="NZ_JABAIK010000029.1"/>
</dbReference>
<dbReference type="EMBL" id="JABAIK010000029">
    <property type="protein sequence ID" value="NLS14791.1"/>
    <property type="molecule type" value="Genomic_DNA"/>
</dbReference>
<evidence type="ECO:0000259" key="1">
    <source>
        <dbReference type="Pfam" id="PF22470"/>
    </source>
</evidence>
<dbReference type="AlphaFoldDB" id="A0A7X8TUD2"/>
<proteinExistence type="predicted"/>
<dbReference type="Proteomes" id="UP000535589">
    <property type="component" value="Unassembled WGS sequence"/>
</dbReference>
<evidence type="ECO:0000313" key="2">
    <source>
        <dbReference type="EMBL" id="NLS14791.1"/>
    </source>
</evidence>
<organism evidence="2 3">
    <name type="scientific">Vibrio agarilyticus</name>
    <dbReference type="NCBI Taxonomy" id="2726741"/>
    <lineage>
        <taxon>Bacteria</taxon>
        <taxon>Pseudomonadati</taxon>
        <taxon>Pseudomonadota</taxon>
        <taxon>Gammaproteobacteria</taxon>
        <taxon>Vibrionales</taxon>
        <taxon>Vibrionaceae</taxon>
        <taxon>Vibrio</taxon>
    </lineage>
</organism>